<comment type="caution">
    <text evidence="1">The sequence shown here is derived from an EMBL/GenBank/DDBJ whole genome shotgun (WGS) entry which is preliminary data.</text>
</comment>
<dbReference type="EMBL" id="JBBWWQ010000018">
    <property type="protein sequence ID" value="KAK8921962.1"/>
    <property type="molecule type" value="Genomic_DNA"/>
</dbReference>
<name>A0AAP0B1M3_9ASPA</name>
<evidence type="ECO:0000313" key="2">
    <source>
        <dbReference type="Proteomes" id="UP001418222"/>
    </source>
</evidence>
<dbReference type="InterPro" id="IPR052308">
    <property type="entry name" value="PPR_domain-containing"/>
</dbReference>
<accession>A0AAP0B1M3</accession>
<proteinExistence type="predicted"/>
<protein>
    <submittedName>
        <fullName evidence="1">Pentatricopeptide repeat-containing protein</fullName>
    </submittedName>
</protein>
<gene>
    <name evidence="1" type="primary">GRP23</name>
    <name evidence="1" type="ORF">KSP39_PZI020083</name>
</gene>
<sequence>MQTLIRCGELVAASSHARHAVFSSIRTTVFTCNAIMASMHRARRLEDSVALFHFFYVQQNIVPNILSKLLPTKPP</sequence>
<dbReference type="AlphaFoldDB" id="A0AAP0B1M3"/>
<organism evidence="1 2">
    <name type="scientific">Platanthera zijinensis</name>
    <dbReference type="NCBI Taxonomy" id="2320716"/>
    <lineage>
        <taxon>Eukaryota</taxon>
        <taxon>Viridiplantae</taxon>
        <taxon>Streptophyta</taxon>
        <taxon>Embryophyta</taxon>
        <taxon>Tracheophyta</taxon>
        <taxon>Spermatophyta</taxon>
        <taxon>Magnoliopsida</taxon>
        <taxon>Liliopsida</taxon>
        <taxon>Asparagales</taxon>
        <taxon>Orchidaceae</taxon>
        <taxon>Orchidoideae</taxon>
        <taxon>Orchideae</taxon>
        <taxon>Orchidinae</taxon>
        <taxon>Platanthera</taxon>
    </lineage>
</organism>
<reference evidence="1 2" key="1">
    <citation type="journal article" date="2022" name="Nat. Plants">
        <title>Genomes of leafy and leafless Platanthera orchids illuminate the evolution of mycoheterotrophy.</title>
        <authorList>
            <person name="Li M.H."/>
            <person name="Liu K.W."/>
            <person name="Li Z."/>
            <person name="Lu H.C."/>
            <person name="Ye Q.L."/>
            <person name="Zhang D."/>
            <person name="Wang J.Y."/>
            <person name="Li Y.F."/>
            <person name="Zhong Z.M."/>
            <person name="Liu X."/>
            <person name="Yu X."/>
            <person name="Liu D.K."/>
            <person name="Tu X.D."/>
            <person name="Liu B."/>
            <person name="Hao Y."/>
            <person name="Liao X.Y."/>
            <person name="Jiang Y.T."/>
            <person name="Sun W.H."/>
            <person name="Chen J."/>
            <person name="Chen Y.Q."/>
            <person name="Ai Y."/>
            <person name="Zhai J.W."/>
            <person name="Wu S.S."/>
            <person name="Zhou Z."/>
            <person name="Hsiao Y.Y."/>
            <person name="Wu W.L."/>
            <person name="Chen Y.Y."/>
            <person name="Lin Y.F."/>
            <person name="Hsu J.L."/>
            <person name="Li C.Y."/>
            <person name="Wang Z.W."/>
            <person name="Zhao X."/>
            <person name="Zhong W.Y."/>
            <person name="Ma X.K."/>
            <person name="Ma L."/>
            <person name="Huang J."/>
            <person name="Chen G.Z."/>
            <person name="Huang M.Z."/>
            <person name="Huang L."/>
            <person name="Peng D.H."/>
            <person name="Luo Y.B."/>
            <person name="Zou S.Q."/>
            <person name="Chen S.P."/>
            <person name="Lan S."/>
            <person name="Tsai W.C."/>
            <person name="Van de Peer Y."/>
            <person name="Liu Z.J."/>
        </authorList>
    </citation>
    <scope>NUCLEOTIDE SEQUENCE [LARGE SCALE GENOMIC DNA]</scope>
    <source>
        <strain evidence="1">Lor287</strain>
    </source>
</reference>
<dbReference type="Proteomes" id="UP001418222">
    <property type="component" value="Unassembled WGS sequence"/>
</dbReference>
<evidence type="ECO:0000313" key="1">
    <source>
        <dbReference type="EMBL" id="KAK8921962.1"/>
    </source>
</evidence>
<dbReference type="PANTHER" id="PTHR47937">
    <property type="entry name" value="PLASTID TRANSCRIPTIONALLY ACTIVE CHROMOSOME 2-LIKE PROTEIN"/>
    <property type="match status" value="1"/>
</dbReference>
<keyword evidence="2" id="KW-1185">Reference proteome</keyword>
<dbReference type="PANTHER" id="PTHR47937:SF2">
    <property type="entry name" value="PENTATRICOPEPTIDE (PPR) REPEAT-CONTAINING PROTEIN, PF01535'-RELATED"/>
    <property type="match status" value="1"/>
</dbReference>